<name>A0AAE1BVM9_PETCI</name>
<comment type="similarity">
    <text evidence="5">Belongs to the eIF-3 subunit G family.</text>
</comment>
<evidence type="ECO:0000256" key="7">
    <source>
        <dbReference type="SAM" id="MobiDB-lite"/>
    </source>
</evidence>
<evidence type="ECO:0000313" key="10">
    <source>
        <dbReference type="Proteomes" id="UP001286313"/>
    </source>
</evidence>
<keyword evidence="10" id="KW-1185">Reference proteome</keyword>
<feature type="compositionally biased region" description="Basic and acidic residues" evidence="7">
    <location>
        <begin position="196"/>
        <end position="212"/>
    </location>
</feature>
<sequence length="296" mass="33203">MPSAGATDEVKSSWADEVEEVEGGHLPATVEKNDGNSKTIIEYLLNDDGKKVKITSHYKIEKHRVGRTIAVRKTWRKYGLSKSDKPGPNPATTITAEDVFMHFLSNKEEEMNEQEELKEKLINAQKGQVKCRLCKEDHWTKQCPYKDKLEPLRTSLLGEEKVDDDQAQPGAPPADKANKIGGVTQGKYVPPSMRDGGSKKGESMMSARGRDETATVRVTNLSENTREQDLQDLFRPFGDISRIFLAKDKNTGQSKGFAFINFKRREDANKAIQTLNGYGYDHLILSVEWAKPSTTQ</sequence>
<keyword evidence="2 5" id="KW-0396">Initiation factor</keyword>
<organism evidence="9 10">
    <name type="scientific">Petrolisthes cinctipes</name>
    <name type="common">Flat porcelain crab</name>
    <dbReference type="NCBI Taxonomy" id="88211"/>
    <lineage>
        <taxon>Eukaryota</taxon>
        <taxon>Metazoa</taxon>
        <taxon>Ecdysozoa</taxon>
        <taxon>Arthropoda</taxon>
        <taxon>Crustacea</taxon>
        <taxon>Multicrustacea</taxon>
        <taxon>Malacostraca</taxon>
        <taxon>Eumalacostraca</taxon>
        <taxon>Eucarida</taxon>
        <taxon>Decapoda</taxon>
        <taxon>Pleocyemata</taxon>
        <taxon>Anomura</taxon>
        <taxon>Galatheoidea</taxon>
        <taxon>Porcellanidae</taxon>
        <taxon>Petrolisthes</taxon>
    </lineage>
</organism>
<dbReference type="CDD" id="cd12408">
    <property type="entry name" value="RRM_eIF3G_like"/>
    <property type="match status" value="1"/>
</dbReference>
<comment type="subunit">
    <text evidence="5">Component of the eukaryotic translation initiation factor 3 (eIF-3) complex.</text>
</comment>
<dbReference type="PANTHER" id="PTHR10352">
    <property type="entry name" value="EUKARYOTIC TRANSLATION INITIATION FACTOR 3 SUBUNIT G"/>
    <property type="match status" value="1"/>
</dbReference>
<keyword evidence="3 6" id="KW-0694">RNA-binding</keyword>
<evidence type="ECO:0000256" key="1">
    <source>
        <dbReference type="ARBA" id="ARBA00022490"/>
    </source>
</evidence>
<dbReference type="SUPFAM" id="SSF54928">
    <property type="entry name" value="RNA-binding domain, RBD"/>
    <property type="match status" value="1"/>
</dbReference>
<gene>
    <name evidence="9" type="ORF">Pcinc_035874</name>
</gene>
<dbReference type="Pfam" id="PF12353">
    <property type="entry name" value="eIF3g"/>
    <property type="match status" value="1"/>
</dbReference>
<dbReference type="AlphaFoldDB" id="A0AAE1BVM9"/>
<dbReference type="GO" id="GO:0003723">
    <property type="term" value="F:RNA binding"/>
    <property type="evidence" value="ECO:0007669"/>
    <property type="project" value="UniProtKB-UniRule"/>
</dbReference>
<evidence type="ECO:0000256" key="6">
    <source>
        <dbReference type="PROSITE-ProRule" id="PRU00176"/>
    </source>
</evidence>
<keyword evidence="1 5" id="KW-0963">Cytoplasm</keyword>
<feature type="domain" description="RRM" evidence="8">
    <location>
        <begin position="214"/>
        <end position="292"/>
    </location>
</feature>
<protein>
    <recommendedName>
        <fullName evidence="5">Eukaryotic translation initiation factor 3 subunit G</fullName>
        <shortName evidence="5">eIF3g</shortName>
    </recommendedName>
    <alternativeName>
        <fullName evidence="5">Eukaryotic translation initiation factor 3 RNA-binding subunit</fullName>
        <shortName evidence="5">eIF-3 RNA-binding subunit</shortName>
    </alternativeName>
    <alternativeName>
        <fullName evidence="5">Eukaryotic translation initiation factor 3 subunit 4</fullName>
    </alternativeName>
</protein>
<reference evidence="9" key="1">
    <citation type="submission" date="2023-10" db="EMBL/GenBank/DDBJ databases">
        <title>Genome assemblies of two species of porcelain crab, Petrolisthes cinctipes and Petrolisthes manimaculis (Anomura: Porcellanidae).</title>
        <authorList>
            <person name="Angst P."/>
        </authorList>
    </citation>
    <scope>NUCLEOTIDE SEQUENCE</scope>
    <source>
        <strain evidence="9">PB745_01</strain>
        <tissue evidence="9">Gill</tissue>
    </source>
</reference>
<dbReference type="Gene3D" id="3.30.70.330">
    <property type="match status" value="1"/>
</dbReference>
<comment type="function">
    <text evidence="5">RNA-binding component of the eukaryotic translation initiation factor 3 (eIF-3) complex, which is involved in protein synthesis of a specialized repertoire of mRNAs and, together with other initiation factors, stimulates binding of mRNA and methionyl-tRNAi to the 40S ribosome. The eIF-3 complex specifically targets and initiates translation of a subset of mRNAs involved in cell proliferation. This subunit can bind 18S rRNA.</text>
</comment>
<keyword evidence="4 5" id="KW-0648">Protein biosynthesis</keyword>
<comment type="caution">
    <text evidence="9">The sequence shown here is derived from an EMBL/GenBank/DDBJ whole genome shotgun (WGS) entry which is preliminary data.</text>
</comment>
<dbReference type="InterPro" id="IPR000504">
    <property type="entry name" value="RRM_dom"/>
</dbReference>
<dbReference type="GO" id="GO:0003743">
    <property type="term" value="F:translation initiation factor activity"/>
    <property type="evidence" value="ECO:0007669"/>
    <property type="project" value="UniProtKB-UniRule"/>
</dbReference>
<dbReference type="HAMAP" id="MF_03006">
    <property type="entry name" value="eIF3g"/>
    <property type="match status" value="1"/>
</dbReference>
<dbReference type="Proteomes" id="UP001286313">
    <property type="component" value="Unassembled WGS sequence"/>
</dbReference>
<evidence type="ECO:0000256" key="2">
    <source>
        <dbReference type="ARBA" id="ARBA00022540"/>
    </source>
</evidence>
<accession>A0AAE1BVM9</accession>
<dbReference type="InterPro" id="IPR035979">
    <property type="entry name" value="RBD_domain_sf"/>
</dbReference>
<dbReference type="GO" id="GO:0001732">
    <property type="term" value="P:formation of cytoplasmic translation initiation complex"/>
    <property type="evidence" value="ECO:0007669"/>
    <property type="project" value="UniProtKB-UniRule"/>
</dbReference>
<dbReference type="InterPro" id="IPR034240">
    <property type="entry name" value="eIF3G_RRM"/>
</dbReference>
<feature type="region of interest" description="Disordered" evidence="7">
    <location>
        <begin position="1"/>
        <end position="33"/>
    </location>
</feature>
<dbReference type="PIRSF" id="PIRSF037949">
    <property type="entry name" value="Transl_init_eIF-3_RNA-bind"/>
    <property type="match status" value="1"/>
</dbReference>
<evidence type="ECO:0000313" key="9">
    <source>
        <dbReference type="EMBL" id="KAK3857901.1"/>
    </source>
</evidence>
<dbReference type="InterPro" id="IPR012677">
    <property type="entry name" value="Nucleotide-bd_a/b_plait_sf"/>
</dbReference>
<dbReference type="PROSITE" id="PS50102">
    <property type="entry name" value="RRM"/>
    <property type="match status" value="1"/>
</dbReference>
<dbReference type="InterPro" id="IPR024675">
    <property type="entry name" value="eIF3g_N"/>
</dbReference>
<comment type="subcellular location">
    <subcellularLocation>
        <location evidence="5">Cytoplasm</location>
    </subcellularLocation>
</comment>
<feature type="region of interest" description="Disordered" evidence="7">
    <location>
        <begin position="160"/>
        <end position="212"/>
    </location>
</feature>
<dbReference type="GO" id="GO:0016282">
    <property type="term" value="C:eukaryotic 43S preinitiation complex"/>
    <property type="evidence" value="ECO:0007669"/>
    <property type="project" value="UniProtKB-UniRule"/>
</dbReference>
<dbReference type="CDD" id="cd12933">
    <property type="entry name" value="eIF3G"/>
    <property type="match status" value="1"/>
</dbReference>
<dbReference type="EMBL" id="JAWQEG010005473">
    <property type="protein sequence ID" value="KAK3857901.1"/>
    <property type="molecule type" value="Genomic_DNA"/>
</dbReference>
<dbReference type="GO" id="GO:0033290">
    <property type="term" value="C:eukaryotic 48S preinitiation complex"/>
    <property type="evidence" value="ECO:0007669"/>
    <property type="project" value="UniProtKB-UniRule"/>
</dbReference>
<evidence type="ECO:0000256" key="3">
    <source>
        <dbReference type="ARBA" id="ARBA00022884"/>
    </source>
</evidence>
<dbReference type="InterPro" id="IPR017334">
    <property type="entry name" value="eIF3_g"/>
</dbReference>
<evidence type="ECO:0000256" key="4">
    <source>
        <dbReference type="ARBA" id="ARBA00022917"/>
    </source>
</evidence>
<evidence type="ECO:0000259" key="8">
    <source>
        <dbReference type="PROSITE" id="PS50102"/>
    </source>
</evidence>
<proteinExistence type="inferred from homology"/>
<dbReference type="GO" id="GO:0005852">
    <property type="term" value="C:eukaryotic translation initiation factor 3 complex"/>
    <property type="evidence" value="ECO:0007669"/>
    <property type="project" value="UniProtKB-UniRule"/>
</dbReference>
<dbReference type="SMART" id="SM00360">
    <property type="entry name" value="RRM"/>
    <property type="match status" value="1"/>
</dbReference>
<evidence type="ECO:0000256" key="5">
    <source>
        <dbReference type="HAMAP-Rule" id="MF_03006"/>
    </source>
</evidence>
<dbReference type="Pfam" id="PF00076">
    <property type="entry name" value="RRM_1"/>
    <property type="match status" value="1"/>
</dbReference>